<name>A0A835IPR8_9MAGN</name>
<proteinExistence type="predicted"/>
<evidence type="ECO:0000313" key="3">
    <source>
        <dbReference type="Proteomes" id="UP000631114"/>
    </source>
</evidence>
<keyword evidence="3" id="KW-1185">Reference proteome</keyword>
<evidence type="ECO:0000313" key="2">
    <source>
        <dbReference type="EMBL" id="KAF9620087.1"/>
    </source>
</evidence>
<protein>
    <submittedName>
        <fullName evidence="2">Uncharacterized protein</fullName>
    </submittedName>
</protein>
<sequence>MDQQGSICPWGFLDGSGGSSITQAIVTATIPGEYGGFPSVHLIDEELEKGRDFCKFSLVGRLDLNRVKLEQVHGIVAKLWAPNGVGHNVANCKHLQKDLAKTKGKSVVVDTTPPPQANEAAENMSKNQKKRWRKKTKDGAIETNAENEQLVENDATETEQLVFQNATETEQLVENHATETKITTTTLVVPNTEEKAPSSVELVETTELATVAPLILAQNDMIFQILLPPIKKVNRVEGVLPSAIINANIETTNAFSELDMEEETVPTTQPLLQEIEAVT</sequence>
<dbReference type="OrthoDB" id="1924068at2759"/>
<evidence type="ECO:0000256" key="1">
    <source>
        <dbReference type="SAM" id="MobiDB-lite"/>
    </source>
</evidence>
<gene>
    <name evidence="2" type="ORF">IFM89_010737</name>
</gene>
<dbReference type="EMBL" id="JADFTS010000002">
    <property type="protein sequence ID" value="KAF9620087.1"/>
    <property type="molecule type" value="Genomic_DNA"/>
</dbReference>
<reference evidence="2 3" key="1">
    <citation type="submission" date="2020-10" db="EMBL/GenBank/DDBJ databases">
        <title>The Coptis chinensis genome and diversification of protoberbering-type alkaloids.</title>
        <authorList>
            <person name="Wang B."/>
            <person name="Shu S."/>
            <person name="Song C."/>
            <person name="Liu Y."/>
        </authorList>
    </citation>
    <scope>NUCLEOTIDE SEQUENCE [LARGE SCALE GENOMIC DNA]</scope>
    <source>
        <strain evidence="2">HL-2020</strain>
        <tissue evidence="2">Leaf</tissue>
    </source>
</reference>
<feature type="region of interest" description="Disordered" evidence="1">
    <location>
        <begin position="112"/>
        <end position="133"/>
    </location>
</feature>
<accession>A0A835IPR8</accession>
<dbReference type="AlphaFoldDB" id="A0A835IPR8"/>
<comment type="caution">
    <text evidence="2">The sequence shown here is derived from an EMBL/GenBank/DDBJ whole genome shotgun (WGS) entry which is preliminary data.</text>
</comment>
<dbReference type="Proteomes" id="UP000631114">
    <property type="component" value="Unassembled WGS sequence"/>
</dbReference>
<organism evidence="2 3">
    <name type="scientific">Coptis chinensis</name>
    <dbReference type="NCBI Taxonomy" id="261450"/>
    <lineage>
        <taxon>Eukaryota</taxon>
        <taxon>Viridiplantae</taxon>
        <taxon>Streptophyta</taxon>
        <taxon>Embryophyta</taxon>
        <taxon>Tracheophyta</taxon>
        <taxon>Spermatophyta</taxon>
        <taxon>Magnoliopsida</taxon>
        <taxon>Ranunculales</taxon>
        <taxon>Ranunculaceae</taxon>
        <taxon>Coptidoideae</taxon>
        <taxon>Coptis</taxon>
    </lineage>
</organism>